<feature type="domain" description="UvrD-like helicase ATP-binding" evidence="15">
    <location>
        <begin position="3"/>
        <end position="457"/>
    </location>
</feature>
<evidence type="ECO:0000256" key="5">
    <source>
        <dbReference type="ARBA" id="ARBA00022806"/>
    </source>
</evidence>
<dbReference type="InterPro" id="IPR014016">
    <property type="entry name" value="UvrD-like_ATP-bd"/>
</dbReference>
<dbReference type="PROSITE" id="PS51198">
    <property type="entry name" value="UVRD_HELICASE_ATP_BIND"/>
    <property type="match status" value="1"/>
</dbReference>
<evidence type="ECO:0000256" key="2">
    <source>
        <dbReference type="ARBA" id="ARBA00022741"/>
    </source>
</evidence>
<dbReference type="InterPro" id="IPR011335">
    <property type="entry name" value="Restrct_endonuc-II-like"/>
</dbReference>
<keyword evidence="5 14" id="KW-0347">Helicase</keyword>
<dbReference type="GO" id="GO:0005524">
    <property type="term" value="F:ATP binding"/>
    <property type="evidence" value="ECO:0007669"/>
    <property type="project" value="UniProtKB-UniRule"/>
</dbReference>
<evidence type="ECO:0000256" key="13">
    <source>
        <dbReference type="ARBA" id="ARBA00048988"/>
    </source>
</evidence>
<feature type="binding site" evidence="14">
    <location>
        <begin position="24"/>
        <end position="31"/>
    </location>
    <ligand>
        <name>ATP</name>
        <dbReference type="ChEBI" id="CHEBI:30616"/>
    </ligand>
</feature>
<evidence type="ECO:0000259" key="16">
    <source>
        <dbReference type="PROSITE" id="PS51217"/>
    </source>
</evidence>
<dbReference type="PANTHER" id="PTHR11070:SF48">
    <property type="entry name" value="ATP-DEPENDENT HELICASE_NUCLEASE SUBUNIT A"/>
    <property type="match status" value="1"/>
</dbReference>
<gene>
    <name evidence="17" type="ORF">H9851_00365</name>
</gene>
<dbReference type="Gene3D" id="3.40.50.300">
    <property type="entry name" value="P-loop containing nucleotide triphosphate hydrolases"/>
    <property type="match status" value="4"/>
</dbReference>
<keyword evidence="10" id="KW-0413">Isomerase</keyword>
<dbReference type="GO" id="GO:0005829">
    <property type="term" value="C:cytosol"/>
    <property type="evidence" value="ECO:0007669"/>
    <property type="project" value="TreeGrafter"/>
</dbReference>
<dbReference type="GO" id="GO:0004527">
    <property type="term" value="F:exonuclease activity"/>
    <property type="evidence" value="ECO:0007669"/>
    <property type="project" value="UniProtKB-KW"/>
</dbReference>
<dbReference type="Gene3D" id="3.90.320.10">
    <property type="match status" value="1"/>
</dbReference>
<evidence type="ECO:0000313" key="18">
    <source>
        <dbReference type="Proteomes" id="UP000886847"/>
    </source>
</evidence>
<evidence type="ECO:0000256" key="14">
    <source>
        <dbReference type="PROSITE-ProRule" id="PRU00560"/>
    </source>
</evidence>
<keyword evidence="7 14" id="KW-0067">ATP-binding</keyword>
<evidence type="ECO:0000256" key="1">
    <source>
        <dbReference type="ARBA" id="ARBA00022722"/>
    </source>
</evidence>
<evidence type="ECO:0000256" key="4">
    <source>
        <dbReference type="ARBA" id="ARBA00022801"/>
    </source>
</evidence>
<dbReference type="Proteomes" id="UP000886847">
    <property type="component" value="Unassembled WGS sequence"/>
</dbReference>
<name>A0A9D1W033_9FIRM</name>
<dbReference type="Pfam" id="PF13361">
    <property type="entry name" value="UvrD_C"/>
    <property type="match status" value="1"/>
</dbReference>
<dbReference type="PROSITE" id="PS51217">
    <property type="entry name" value="UVRD_HELICASE_CTER"/>
    <property type="match status" value="1"/>
</dbReference>
<dbReference type="CDD" id="cd17932">
    <property type="entry name" value="DEXQc_UvrD"/>
    <property type="match status" value="1"/>
</dbReference>
<keyword evidence="3" id="KW-0227">DNA damage</keyword>
<evidence type="ECO:0000256" key="9">
    <source>
        <dbReference type="ARBA" id="ARBA00023204"/>
    </source>
</evidence>
<dbReference type="SUPFAM" id="SSF52540">
    <property type="entry name" value="P-loop containing nucleoside triphosphate hydrolases"/>
    <property type="match status" value="1"/>
</dbReference>
<keyword evidence="4 14" id="KW-0378">Hydrolase</keyword>
<evidence type="ECO:0000256" key="12">
    <source>
        <dbReference type="ARBA" id="ARBA00034808"/>
    </source>
</evidence>
<dbReference type="AlphaFoldDB" id="A0A9D1W033"/>
<dbReference type="GO" id="GO:0000725">
    <property type="term" value="P:recombinational repair"/>
    <property type="evidence" value="ECO:0007669"/>
    <property type="project" value="TreeGrafter"/>
</dbReference>
<sequence length="1137" mass="122733">MSERRPTQEQQAAIAAPGQVLVSASAGSGKTFVMIEKMISLILAGEAEVSSVLAVTFTKLAAAEMKERLRAALVRSVNGTHDAAVRARLREQISEIGTADVCTLHSFCTGLLRRRFYEADVEANFRVLDDAEAKKLRRRALQQTIEYLLEQKSAAFSALGAAFAGSRGFDALGKIVLEGYEKMRSRPDYLAFLRALPARYGEEGFEALAAELQGELSARAARLGKSAAALEGEMQPYLEQGLFGGAHIAFLQERKALAERLCAAPDIFASAAVLAETKLSSKPRADKARKGGGPAAALDEKLKTLKPQIEKLAKFAAPFSSREEELARFLSSGKTAEGLCEALIAFDGFYAAAKRRAGGLDFADLEHGCLRLLENEAVRAEVNARYTHVFVDEYQDVNPVQDRILTRLGGKNVFMVGDPKQSIYGFRGCSAAFFTQKFEELSAEGRALTLNGNFRSCFAVLDAVNKLFTRCMTRESCSIDYAATSVITAGDAARQGSPARPLGKVCAEFVPPPEKQAPPARGVYSVAEHLGEGEGEASAEGELIAELVLQEAASMRYDPAEGKEVPNRLQDIVVLMRSGTEHTRRVIRALVGRGIPVAAAAEVDLCSYPEVRAMLAILQFLDNGGQEIPLAAALKSAMGGLTDEDLAAIRLSAKKDENGEEGFAAACERLAAEGGSLGQKLAAFYARAERYRLRMQVHGAAELMAYILADTGMEAQQLALPCGAERVRRLSRLIAAAGSAAVHEFLEQVRVSGELGYAESGGENAVRVMTMHASKGLEFPVVIVGGLNKPFAGDQSPVLFDDEWGFALKAYDPSSHTAAETILRAAASRRAARRRSEDEMRLLYVALTRAKSSLHLVFSKEQPFDEASLTEAKSFADFIDLSLLKDNYAPVAGAVPAPAGERVISGCDEAAKAAVLARYALPYAYQSSTLLPVKTSPSAILQALRAEEPAVGGEEYASDADAAHGTAYHAFLERADFSAPVEEEIARVCALLPPQQAALLDAGRLRAVLQMPVFASLSGYTLGREREFLMFLPARRLFETDAEDEVLVQGVIDLLATRGGECIVIDYKYSSHGPQELLARYAPQLKIYAAAARRGGASKVRAYIVNILQCYTLPVPQEILEENEKAPSARQEILEEK</sequence>
<evidence type="ECO:0000256" key="11">
    <source>
        <dbReference type="ARBA" id="ARBA00034617"/>
    </source>
</evidence>
<dbReference type="InterPro" id="IPR027417">
    <property type="entry name" value="P-loop_NTPase"/>
</dbReference>
<dbReference type="InterPro" id="IPR038726">
    <property type="entry name" value="PDDEXK_AddAB-type"/>
</dbReference>
<reference evidence="17" key="1">
    <citation type="journal article" date="2021" name="PeerJ">
        <title>Extensive microbial diversity within the chicken gut microbiome revealed by metagenomics and culture.</title>
        <authorList>
            <person name="Gilroy R."/>
            <person name="Ravi A."/>
            <person name="Getino M."/>
            <person name="Pursley I."/>
            <person name="Horton D.L."/>
            <person name="Alikhan N.F."/>
            <person name="Baker D."/>
            <person name="Gharbi K."/>
            <person name="Hall N."/>
            <person name="Watson M."/>
            <person name="Adriaenssens E.M."/>
            <person name="Foster-Nyarko E."/>
            <person name="Jarju S."/>
            <person name="Secka A."/>
            <person name="Antonio M."/>
            <person name="Oren A."/>
            <person name="Chaudhuri R.R."/>
            <person name="La Ragione R."/>
            <person name="Hildebrand F."/>
            <person name="Pallen M.J."/>
        </authorList>
    </citation>
    <scope>NUCLEOTIDE SEQUENCE</scope>
    <source>
        <strain evidence="17">2189</strain>
    </source>
</reference>
<organism evidence="17 18">
    <name type="scientific">Candidatus Borkfalkia faecavium</name>
    <dbReference type="NCBI Taxonomy" id="2838508"/>
    <lineage>
        <taxon>Bacteria</taxon>
        <taxon>Bacillati</taxon>
        <taxon>Bacillota</taxon>
        <taxon>Clostridia</taxon>
        <taxon>Christensenellales</taxon>
        <taxon>Christensenellaceae</taxon>
        <taxon>Candidatus Borkfalkia</taxon>
    </lineage>
</organism>
<evidence type="ECO:0000313" key="17">
    <source>
        <dbReference type="EMBL" id="HIX49723.1"/>
    </source>
</evidence>
<evidence type="ECO:0000256" key="10">
    <source>
        <dbReference type="ARBA" id="ARBA00023235"/>
    </source>
</evidence>
<dbReference type="EC" id="5.6.2.4" evidence="12"/>
<reference evidence="17" key="2">
    <citation type="submission" date="2021-04" db="EMBL/GenBank/DDBJ databases">
        <authorList>
            <person name="Gilroy R."/>
        </authorList>
    </citation>
    <scope>NUCLEOTIDE SEQUENCE</scope>
    <source>
        <strain evidence="17">2189</strain>
    </source>
</reference>
<keyword evidence="1" id="KW-0540">Nuclease</keyword>
<comment type="catalytic activity">
    <reaction evidence="13">
        <text>ATP + H2O = ADP + phosphate + H(+)</text>
        <dbReference type="Rhea" id="RHEA:13065"/>
        <dbReference type="ChEBI" id="CHEBI:15377"/>
        <dbReference type="ChEBI" id="CHEBI:15378"/>
        <dbReference type="ChEBI" id="CHEBI:30616"/>
        <dbReference type="ChEBI" id="CHEBI:43474"/>
        <dbReference type="ChEBI" id="CHEBI:456216"/>
        <dbReference type="EC" id="5.6.2.4"/>
    </reaction>
</comment>
<proteinExistence type="predicted"/>
<dbReference type="InterPro" id="IPR000212">
    <property type="entry name" value="DNA_helicase_UvrD/REP"/>
</dbReference>
<dbReference type="Pfam" id="PF12705">
    <property type="entry name" value="PDDEXK_1"/>
    <property type="match status" value="1"/>
</dbReference>
<keyword evidence="9" id="KW-0234">DNA repair</keyword>
<accession>A0A9D1W033</accession>
<dbReference type="InterPro" id="IPR011604">
    <property type="entry name" value="PDDEXK-like_dom_sf"/>
</dbReference>
<dbReference type="InterPro" id="IPR014017">
    <property type="entry name" value="DNA_helicase_UvrD-like_C"/>
</dbReference>
<dbReference type="GO" id="GO:0033202">
    <property type="term" value="C:DNA helicase complex"/>
    <property type="evidence" value="ECO:0007669"/>
    <property type="project" value="TreeGrafter"/>
</dbReference>
<keyword evidence="2 14" id="KW-0547">Nucleotide-binding</keyword>
<protein>
    <recommendedName>
        <fullName evidence="12">DNA 3'-5' helicase</fullName>
        <ecNumber evidence="12">5.6.2.4</ecNumber>
    </recommendedName>
</protein>
<keyword evidence="6" id="KW-0269">Exonuclease</keyword>
<dbReference type="PANTHER" id="PTHR11070">
    <property type="entry name" value="UVRD / RECB / PCRA DNA HELICASE FAMILY MEMBER"/>
    <property type="match status" value="1"/>
</dbReference>
<evidence type="ECO:0000256" key="6">
    <source>
        <dbReference type="ARBA" id="ARBA00022839"/>
    </source>
</evidence>
<dbReference type="GO" id="GO:0003677">
    <property type="term" value="F:DNA binding"/>
    <property type="evidence" value="ECO:0007669"/>
    <property type="project" value="UniProtKB-KW"/>
</dbReference>
<evidence type="ECO:0000259" key="15">
    <source>
        <dbReference type="PROSITE" id="PS51198"/>
    </source>
</evidence>
<keyword evidence="8" id="KW-0238">DNA-binding</keyword>
<dbReference type="Pfam" id="PF00580">
    <property type="entry name" value="UvrD-helicase"/>
    <property type="match status" value="1"/>
</dbReference>
<dbReference type="GO" id="GO:0043138">
    <property type="term" value="F:3'-5' DNA helicase activity"/>
    <property type="evidence" value="ECO:0007669"/>
    <property type="project" value="UniProtKB-EC"/>
</dbReference>
<feature type="domain" description="UvrD-like helicase C-terminal" evidence="16">
    <location>
        <begin position="484"/>
        <end position="776"/>
    </location>
</feature>
<evidence type="ECO:0000256" key="7">
    <source>
        <dbReference type="ARBA" id="ARBA00022840"/>
    </source>
</evidence>
<comment type="caution">
    <text evidence="17">The sequence shown here is derived from an EMBL/GenBank/DDBJ whole genome shotgun (WGS) entry which is preliminary data.</text>
</comment>
<dbReference type="SUPFAM" id="SSF52980">
    <property type="entry name" value="Restriction endonuclease-like"/>
    <property type="match status" value="1"/>
</dbReference>
<evidence type="ECO:0000256" key="8">
    <source>
        <dbReference type="ARBA" id="ARBA00023125"/>
    </source>
</evidence>
<evidence type="ECO:0000256" key="3">
    <source>
        <dbReference type="ARBA" id="ARBA00022763"/>
    </source>
</evidence>
<comment type="catalytic activity">
    <reaction evidence="11">
        <text>Couples ATP hydrolysis with the unwinding of duplex DNA by translocating in the 3'-5' direction.</text>
        <dbReference type="EC" id="5.6.2.4"/>
    </reaction>
</comment>
<dbReference type="EMBL" id="DXEW01000003">
    <property type="protein sequence ID" value="HIX49723.1"/>
    <property type="molecule type" value="Genomic_DNA"/>
</dbReference>